<gene>
    <name evidence="1" type="ORF">V5N11_026298</name>
</gene>
<dbReference type="InterPro" id="IPR004480">
    <property type="entry name" value="Monothiol_GRX-rel"/>
</dbReference>
<proteinExistence type="predicted"/>
<dbReference type="Proteomes" id="UP001558713">
    <property type="component" value="Unassembled WGS sequence"/>
</dbReference>
<protein>
    <submittedName>
        <fullName evidence="1">Monothiol glutaredoxin-S17</fullName>
    </submittedName>
</protein>
<dbReference type="AlphaFoldDB" id="A0ABD1BX18"/>
<name>A0ABD1BX18_CARAN</name>
<evidence type="ECO:0000313" key="1">
    <source>
        <dbReference type="EMBL" id="KAL1221758.1"/>
    </source>
</evidence>
<dbReference type="PANTHER" id="PTHR10293:SF73">
    <property type="entry name" value="GLUTAREDOXIN-3"/>
    <property type="match status" value="1"/>
</dbReference>
<dbReference type="Gene3D" id="3.40.30.10">
    <property type="entry name" value="Glutaredoxin"/>
    <property type="match status" value="1"/>
</dbReference>
<dbReference type="InterPro" id="IPR036249">
    <property type="entry name" value="Thioredoxin-like_sf"/>
</dbReference>
<dbReference type="PANTHER" id="PTHR10293">
    <property type="entry name" value="GLUTAREDOXIN FAMILY MEMBER"/>
    <property type="match status" value="1"/>
</dbReference>
<dbReference type="EMBL" id="JBANAX010000118">
    <property type="protein sequence ID" value="KAL1221758.1"/>
    <property type="molecule type" value="Genomic_DNA"/>
</dbReference>
<evidence type="ECO:0000313" key="2">
    <source>
        <dbReference type="Proteomes" id="UP001558713"/>
    </source>
</evidence>
<reference evidence="1 2" key="1">
    <citation type="submission" date="2024-04" db="EMBL/GenBank/DDBJ databases">
        <title>Genome assembly C_amara_ONT_v2.</title>
        <authorList>
            <person name="Yant L."/>
            <person name="Moore C."/>
            <person name="Slenker M."/>
        </authorList>
    </citation>
    <scope>NUCLEOTIDE SEQUENCE [LARGE SCALE GENOMIC DNA]</scope>
    <source>
        <tissue evidence="1">Leaf</tissue>
    </source>
</reference>
<keyword evidence="2" id="KW-1185">Reference proteome</keyword>
<organism evidence="1 2">
    <name type="scientific">Cardamine amara subsp. amara</name>
    <dbReference type="NCBI Taxonomy" id="228776"/>
    <lineage>
        <taxon>Eukaryota</taxon>
        <taxon>Viridiplantae</taxon>
        <taxon>Streptophyta</taxon>
        <taxon>Embryophyta</taxon>
        <taxon>Tracheophyta</taxon>
        <taxon>Spermatophyta</taxon>
        <taxon>Magnoliopsida</taxon>
        <taxon>eudicotyledons</taxon>
        <taxon>Gunneridae</taxon>
        <taxon>Pentapetalae</taxon>
        <taxon>rosids</taxon>
        <taxon>malvids</taxon>
        <taxon>Brassicales</taxon>
        <taxon>Brassicaceae</taxon>
        <taxon>Cardamineae</taxon>
        <taxon>Cardamine</taxon>
    </lineage>
</organism>
<accession>A0ABD1BX18</accession>
<sequence length="98" mass="10751">MAAGPTILETVKKNAKATVKDGAHSVSTADALKKRLKKLTNSHPVMLFMKGTPDEPRCGFSRKVDTIQRLSLMSQNPTVDTRVDTVAFIKCIDTRHIA</sequence>
<dbReference type="SUPFAM" id="SSF52833">
    <property type="entry name" value="Thioredoxin-like"/>
    <property type="match status" value="1"/>
</dbReference>
<comment type="caution">
    <text evidence="1">The sequence shown here is derived from an EMBL/GenBank/DDBJ whole genome shotgun (WGS) entry which is preliminary data.</text>
</comment>